<protein>
    <submittedName>
        <fullName evidence="1">Uncharacterized protein</fullName>
    </submittedName>
</protein>
<keyword evidence="2" id="KW-1185">Reference proteome</keyword>
<name>A0ABP0UR60_9BRYO</name>
<reference evidence="1" key="1">
    <citation type="submission" date="2024-02" db="EMBL/GenBank/DDBJ databases">
        <authorList>
            <consortium name="ELIXIR-Norway"/>
            <consortium name="Elixir Norway"/>
        </authorList>
    </citation>
    <scope>NUCLEOTIDE SEQUENCE</scope>
</reference>
<sequence>MDEGSSSKLEHNIKESFRSAFNWPMDEGNSFKLMKVFLPNFHIVPNQVLVIVNNKINYLATFQSCIF</sequence>
<organism evidence="1 2">
    <name type="scientific">Sphagnum troendelagicum</name>
    <dbReference type="NCBI Taxonomy" id="128251"/>
    <lineage>
        <taxon>Eukaryota</taxon>
        <taxon>Viridiplantae</taxon>
        <taxon>Streptophyta</taxon>
        <taxon>Embryophyta</taxon>
        <taxon>Bryophyta</taxon>
        <taxon>Sphagnophytina</taxon>
        <taxon>Sphagnopsida</taxon>
        <taxon>Sphagnales</taxon>
        <taxon>Sphagnaceae</taxon>
        <taxon>Sphagnum</taxon>
    </lineage>
</organism>
<evidence type="ECO:0000313" key="2">
    <source>
        <dbReference type="Proteomes" id="UP001497512"/>
    </source>
</evidence>
<dbReference type="EMBL" id="OZ019898">
    <property type="protein sequence ID" value="CAK9228168.1"/>
    <property type="molecule type" value="Genomic_DNA"/>
</dbReference>
<dbReference type="Proteomes" id="UP001497512">
    <property type="component" value="Chromosome 6"/>
</dbReference>
<accession>A0ABP0UR60</accession>
<evidence type="ECO:0000313" key="1">
    <source>
        <dbReference type="EMBL" id="CAK9228168.1"/>
    </source>
</evidence>
<proteinExistence type="predicted"/>
<gene>
    <name evidence="1" type="ORF">CSSPTR1EN2_LOCUS18828</name>
</gene>